<dbReference type="SUPFAM" id="SSF51322">
    <property type="entry name" value="Cyanovirin-N"/>
    <property type="match status" value="1"/>
</dbReference>
<gene>
    <name evidence="4" type="ORF">UCDDS831_g04851</name>
</gene>
<reference evidence="4 5" key="2">
    <citation type="submission" date="2015-05" db="EMBL/GenBank/DDBJ databases">
        <title>Distinctive expansion of gene families associated with plant cell wall degradation and secondary metabolism in the genomes of grapevine trunk pathogens.</title>
        <authorList>
            <person name="Lawrence D.P."/>
            <person name="Travadon R."/>
            <person name="Rolshausen P.E."/>
            <person name="Baumgartner K."/>
        </authorList>
    </citation>
    <scope>NUCLEOTIDE SEQUENCE [LARGE SCALE GENOMIC DNA]</scope>
    <source>
        <strain evidence="4">DS831</strain>
    </source>
</reference>
<dbReference type="SMART" id="SM01111">
    <property type="entry name" value="CVNH"/>
    <property type="match status" value="1"/>
</dbReference>
<reference evidence="4 5" key="1">
    <citation type="submission" date="2015-03" db="EMBL/GenBank/DDBJ databases">
        <authorList>
            <person name="Morales-Cruz A."/>
            <person name="Amrine K.C."/>
            <person name="Cantu D."/>
        </authorList>
    </citation>
    <scope>NUCLEOTIDE SEQUENCE [LARGE SCALE GENOMIC DNA]</scope>
    <source>
        <strain evidence="4">DS831</strain>
    </source>
</reference>
<dbReference type="AlphaFoldDB" id="A0A0G2EBQ4"/>
<evidence type="ECO:0000259" key="3">
    <source>
        <dbReference type="SMART" id="SM01111"/>
    </source>
</evidence>
<dbReference type="EMBL" id="LAQI01000101">
    <property type="protein sequence ID" value="KKY20362.1"/>
    <property type="molecule type" value="Genomic_DNA"/>
</dbReference>
<dbReference type="Gene3D" id="2.30.60.10">
    <property type="entry name" value="Cyanovirin-N"/>
    <property type="match status" value="1"/>
</dbReference>
<evidence type="ECO:0000256" key="2">
    <source>
        <dbReference type="SAM" id="Phobius"/>
    </source>
</evidence>
<feature type="transmembrane region" description="Helical" evidence="2">
    <location>
        <begin position="152"/>
        <end position="173"/>
    </location>
</feature>
<evidence type="ECO:0000313" key="5">
    <source>
        <dbReference type="Proteomes" id="UP000034182"/>
    </source>
</evidence>
<feature type="region of interest" description="Disordered" evidence="1">
    <location>
        <begin position="117"/>
        <end position="147"/>
    </location>
</feature>
<dbReference type="Pfam" id="PF08881">
    <property type="entry name" value="CVNH"/>
    <property type="match status" value="1"/>
</dbReference>
<dbReference type="InterPro" id="IPR036673">
    <property type="entry name" value="Cyanovirin-N_sf"/>
</dbReference>
<dbReference type="InterPro" id="IPR011058">
    <property type="entry name" value="Cyanovirin-N"/>
</dbReference>
<name>A0A0G2EBQ4_9PEZI</name>
<keyword evidence="2" id="KW-0812">Transmembrane</keyword>
<sequence>MGNHPSAVSDDGQSSVHRQSYTVRGDLYARAVTASTVNARVVYARKISCQRAQISRQEPLLPHNYREPPHRSITAHTVSADAIYADEINCKTLRCYDVVVAEGESWRAKRIEWQDREKVDWDGKEDDESEESDNDSDEETTRDADRARRKKMVTYGAAGALGLALGGAALAYGHHRHEEKEEKEKAEKEKEELRRREEEEQRRRREDEKHHHDDDERRRREDEDRRRREDEDRRRREQEQHHAPAPQQPMHGGGGGDSHAGHHQKMHGGNYHLSSRSPRLWSDGNHCFLVAECDAGGGRFQESRLDLDNIITNRNGEFAWVHRGETGNFSGTAERWEIVDSGNVMVADLRKVDGSTHRRRFVLSEKITNEGGQLKYLD</sequence>
<proteinExistence type="predicted"/>
<organism evidence="4 5">
    <name type="scientific">Diplodia seriata</name>
    <dbReference type="NCBI Taxonomy" id="420778"/>
    <lineage>
        <taxon>Eukaryota</taxon>
        <taxon>Fungi</taxon>
        <taxon>Dikarya</taxon>
        <taxon>Ascomycota</taxon>
        <taxon>Pezizomycotina</taxon>
        <taxon>Dothideomycetes</taxon>
        <taxon>Dothideomycetes incertae sedis</taxon>
        <taxon>Botryosphaeriales</taxon>
        <taxon>Botryosphaeriaceae</taxon>
        <taxon>Diplodia</taxon>
    </lineage>
</organism>
<evidence type="ECO:0000256" key="1">
    <source>
        <dbReference type="SAM" id="MobiDB-lite"/>
    </source>
</evidence>
<accession>A0A0G2EBQ4</accession>
<protein>
    <submittedName>
        <fullName evidence="4">Putative glutamine-serine-proline rich protein</fullName>
    </submittedName>
</protein>
<feature type="domain" description="Cyanovirin-N" evidence="3">
    <location>
        <begin position="270"/>
        <end position="376"/>
    </location>
</feature>
<keyword evidence="2" id="KW-0472">Membrane</keyword>
<feature type="compositionally biased region" description="Basic and acidic residues" evidence="1">
    <location>
        <begin position="176"/>
        <end position="242"/>
    </location>
</feature>
<feature type="region of interest" description="Disordered" evidence="1">
    <location>
        <begin position="174"/>
        <end position="274"/>
    </location>
</feature>
<comment type="caution">
    <text evidence="4">The sequence shown here is derived from an EMBL/GenBank/DDBJ whole genome shotgun (WGS) entry which is preliminary data.</text>
</comment>
<evidence type="ECO:0000313" key="4">
    <source>
        <dbReference type="EMBL" id="KKY20362.1"/>
    </source>
</evidence>
<dbReference type="Proteomes" id="UP000034182">
    <property type="component" value="Unassembled WGS sequence"/>
</dbReference>
<keyword evidence="2" id="KW-1133">Transmembrane helix</keyword>
<feature type="compositionally biased region" description="Acidic residues" evidence="1">
    <location>
        <begin position="123"/>
        <end position="138"/>
    </location>
</feature>